<comment type="caution">
    <text evidence="22">The sequence shown here is derived from an EMBL/GenBank/DDBJ whole genome shotgun (WGS) entry which is preliminary data.</text>
</comment>
<dbReference type="PRINTS" id="PR00344">
    <property type="entry name" value="BCTRLSENSOR"/>
</dbReference>
<dbReference type="InterPro" id="IPR004358">
    <property type="entry name" value="Sig_transdc_His_kin-like_C"/>
</dbReference>
<dbReference type="SMART" id="SM00091">
    <property type="entry name" value="PAS"/>
    <property type="match status" value="1"/>
</dbReference>
<protein>
    <recommendedName>
        <fullName evidence="15">Circadian input-output histidine kinase CikA</fullName>
        <ecNumber evidence="4">2.7.13.3</ecNumber>
    </recommendedName>
</protein>
<feature type="modified residue" description="4-aspartylphosphate" evidence="16">
    <location>
        <position position="871"/>
    </location>
</feature>
<keyword evidence="9" id="KW-0547">Nucleotide-binding</keyword>
<reference evidence="22 23" key="2">
    <citation type="submission" date="2018-06" db="EMBL/GenBank/DDBJ databases">
        <title>Metagenomic assembly of (sub)arctic Cyanobacteria and their associated microbiome from non-axenic cultures.</title>
        <authorList>
            <person name="Baurain D."/>
        </authorList>
    </citation>
    <scope>NUCLEOTIDE SEQUENCE [LARGE SCALE GENOMIC DNA]</scope>
    <source>
        <strain evidence="22">ULC066bin1</strain>
    </source>
</reference>
<dbReference type="SUPFAM" id="SSF158472">
    <property type="entry name" value="HAMP domain-like"/>
    <property type="match status" value="1"/>
</dbReference>
<organism evidence="22 23">
    <name type="scientific">Pseudanabaena frigida</name>
    <dbReference type="NCBI Taxonomy" id="945775"/>
    <lineage>
        <taxon>Bacteria</taxon>
        <taxon>Bacillati</taxon>
        <taxon>Cyanobacteriota</taxon>
        <taxon>Cyanophyceae</taxon>
        <taxon>Pseudanabaenales</taxon>
        <taxon>Pseudanabaenaceae</taxon>
        <taxon>Pseudanabaena</taxon>
    </lineage>
</organism>
<sequence length="1019" mass="111681">MINLIKKRLLLQLVGYFSILSIVTVLLVAVSANVRSRDALRRSVIDRLDVATSLKESQVNQWVDNQRRDVILMTQLPDLLINSEVLFSKERESTEFKAAIELLRKFMADISTVKPNIRQISILTNNGITIVSTDKLKEGKYQPLGNTTTYFTRDQSRIIVPNFYISPISGKAAMTFAAPLSNKSGDRIGVVAVDLDLQGVDDIIRQNTGLGSSGETYIVGRLATKNILLSGGGSDNQELAKDIKSEGIAAAALGKDGEGLYRNYKNVPVLGSYIWIDNLDLALLAEISQAEAFEPADRLARDILLIGLSSAGILLTAVYLIARRISQPILAIADAANQVSGGNLNSQAPVLTEDEIGILAIAFNQMTSQLKASGEQLADYSRTLEQKVEQRTSEIKAIIDNMVDGLVVVDGEDRITQFNPAIAGMIGVSSKAISRAENYSEIFKGDEIANLVASTRENPRQVFSAEFALPDRRTGKAVATSIFREVDGSAWFGDVVRSGGVASSPDATEVDEVSESSALGVNYLGTVILIRDITAEKEVDRMKTDFISTVSHELRTPLTSVLGFAKLIQKKLDESIFPLIQSDDKKVKRSVRQVSENIEIIVSEGTRLTKLINEVLDVAKIEAGKMQWNMDSLAITEVIDRAFSATSALFEQKELAPIREIESDLPNIYGDKDRLIQVVINLISNAVKFTERGSITCRVKRVDQSIMVSVVDQGVGISESDQPKVFEKFKQVGDTLTDKPQGTGLGLPISREIIEHHGGKIWVESELGKGSTFSFTLPIATAPSGTEQIPSINFEVLIEQLKKRVMFDSNSDDQTNTGSPKNILVIDDDPSIRSLLRQELEAKGYVVREAENGQEAIVKVRDSRPDLITLDIIMQGINGYDVASILKSDPATLDIPIIIVSVLDDKNKGLHLGIDSYVTKPLDMVILMREVELLLTSKTSSGKKVLVVDDNFVSISLLVEMLQNQGFLPSTISPQDDLRASVIELQPNVIIASIKLAEQVQSLRAEKNMEHIRFLLVSE</sequence>
<reference evidence="22 23" key="1">
    <citation type="submission" date="2018-04" db="EMBL/GenBank/DDBJ databases">
        <authorList>
            <person name="Go L.Y."/>
            <person name="Mitchell J.A."/>
        </authorList>
    </citation>
    <scope>NUCLEOTIDE SEQUENCE [LARGE SCALE GENOMIC DNA]</scope>
    <source>
        <strain evidence="22">ULC066bin1</strain>
    </source>
</reference>
<dbReference type="InterPro" id="IPR036890">
    <property type="entry name" value="HATPase_C_sf"/>
</dbReference>
<dbReference type="Gene3D" id="3.40.50.2300">
    <property type="match status" value="1"/>
</dbReference>
<dbReference type="PROSITE" id="PS50110">
    <property type="entry name" value="RESPONSE_REGULATORY"/>
    <property type="match status" value="1"/>
</dbReference>
<dbReference type="EC" id="2.7.13.3" evidence="4"/>
<dbReference type="CDD" id="cd18773">
    <property type="entry name" value="PDC1_HK_sensor"/>
    <property type="match status" value="1"/>
</dbReference>
<dbReference type="FunFam" id="3.30.565.10:FF:000010">
    <property type="entry name" value="Sensor histidine kinase RcsC"/>
    <property type="match status" value="1"/>
</dbReference>
<keyword evidence="14 17" id="KW-0472">Membrane</keyword>
<evidence type="ECO:0000313" key="23">
    <source>
        <dbReference type="Proteomes" id="UP000249467"/>
    </source>
</evidence>
<dbReference type="Gene3D" id="1.10.287.130">
    <property type="match status" value="1"/>
</dbReference>
<dbReference type="PROSITE" id="PS50112">
    <property type="entry name" value="PAS"/>
    <property type="match status" value="1"/>
</dbReference>
<evidence type="ECO:0000256" key="10">
    <source>
        <dbReference type="ARBA" id="ARBA00022777"/>
    </source>
</evidence>
<keyword evidence="8 17" id="KW-0812">Transmembrane</keyword>
<gene>
    <name evidence="22" type="ORF">DCF19_11550</name>
</gene>
<dbReference type="SUPFAM" id="SSF103190">
    <property type="entry name" value="Sensory domain-like"/>
    <property type="match status" value="1"/>
</dbReference>
<dbReference type="AlphaFoldDB" id="A0A2W4W7W8"/>
<dbReference type="InterPro" id="IPR011006">
    <property type="entry name" value="CheY-like_superfamily"/>
</dbReference>
<evidence type="ECO:0000259" key="18">
    <source>
        <dbReference type="PROSITE" id="PS50109"/>
    </source>
</evidence>
<evidence type="ECO:0000259" key="20">
    <source>
        <dbReference type="PROSITE" id="PS50112"/>
    </source>
</evidence>
<evidence type="ECO:0000256" key="9">
    <source>
        <dbReference type="ARBA" id="ARBA00022741"/>
    </source>
</evidence>
<dbReference type="SMART" id="SM00388">
    <property type="entry name" value="HisKA"/>
    <property type="match status" value="1"/>
</dbReference>
<evidence type="ECO:0000256" key="8">
    <source>
        <dbReference type="ARBA" id="ARBA00022692"/>
    </source>
</evidence>
<evidence type="ECO:0000256" key="1">
    <source>
        <dbReference type="ARBA" id="ARBA00000085"/>
    </source>
</evidence>
<comment type="catalytic activity">
    <reaction evidence="1">
        <text>ATP + protein L-histidine = ADP + protein N-phospho-L-histidine.</text>
        <dbReference type="EC" id="2.7.13.3"/>
    </reaction>
</comment>
<dbReference type="InterPro" id="IPR000014">
    <property type="entry name" value="PAS"/>
</dbReference>
<dbReference type="Pfam" id="PF00512">
    <property type="entry name" value="HisKA"/>
    <property type="match status" value="1"/>
</dbReference>
<dbReference type="InterPro" id="IPR036097">
    <property type="entry name" value="HisK_dim/P_sf"/>
</dbReference>
<dbReference type="PANTHER" id="PTHR43047">
    <property type="entry name" value="TWO-COMPONENT HISTIDINE PROTEIN KINASE"/>
    <property type="match status" value="1"/>
</dbReference>
<feature type="domain" description="Histidine kinase" evidence="18">
    <location>
        <begin position="549"/>
        <end position="781"/>
    </location>
</feature>
<evidence type="ECO:0000256" key="12">
    <source>
        <dbReference type="ARBA" id="ARBA00022989"/>
    </source>
</evidence>
<feature type="domain" description="HAMP" evidence="21">
    <location>
        <begin position="323"/>
        <end position="375"/>
    </location>
</feature>
<keyword evidence="10" id="KW-0418">Kinase</keyword>
<accession>A0A2W4W7W8</accession>
<dbReference type="InterPro" id="IPR003660">
    <property type="entry name" value="HAMP_dom"/>
</dbReference>
<dbReference type="CDD" id="cd16922">
    <property type="entry name" value="HATPase_EvgS-ArcB-TorS-like"/>
    <property type="match status" value="1"/>
</dbReference>
<comment type="similarity">
    <text evidence="3">In the N-terminal section; belongs to the phytochrome family.</text>
</comment>
<feature type="transmembrane region" description="Helical" evidence="17">
    <location>
        <begin position="303"/>
        <end position="322"/>
    </location>
</feature>
<evidence type="ECO:0000256" key="2">
    <source>
        <dbReference type="ARBA" id="ARBA00004651"/>
    </source>
</evidence>
<dbReference type="InterPro" id="IPR035965">
    <property type="entry name" value="PAS-like_dom_sf"/>
</dbReference>
<dbReference type="SMART" id="SM00448">
    <property type="entry name" value="REC"/>
    <property type="match status" value="1"/>
</dbReference>
<keyword evidence="11" id="KW-0067">ATP-binding</keyword>
<dbReference type="PROSITE" id="PS50109">
    <property type="entry name" value="HIS_KIN"/>
    <property type="match status" value="1"/>
</dbReference>
<evidence type="ECO:0000256" key="16">
    <source>
        <dbReference type="PROSITE-ProRule" id="PRU00169"/>
    </source>
</evidence>
<dbReference type="Gene3D" id="3.30.565.10">
    <property type="entry name" value="Histidine kinase-like ATPase, C-terminal domain"/>
    <property type="match status" value="1"/>
</dbReference>
<dbReference type="InterPro" id="IPR005467">
    <property type="entry name" value="His_kinase_dom"/>
</dbReference>
<dbReference type="SUPFAM" id="SSF55785">
    <property type="entry name" value="PYP-like sensor domain (PAS domain)"/>
    <property type="match status" value="1"/>
</dbReference>
<keyword evidence="5" id="KW-1003">Cell membrane</keyword>
<dbReference type="SUPFAM" id="SSF55874">
    <property type="entry name" value="ATPase domain of HSP90 chaperone/DNA topoisomerase II/histidine kinase"/>
    <property type="match status" value="1"/>
</dbReference>
<evidence type="ECO:0000256" key="17">
    <source>
        <dbReference type="SAM" id="Phobius"/>
    </source>
</evidence>
<dbReference type="InterPro" id="IPR001789">
    <property type="entry name" value="Sig_transdc_resp-reg_receiver"/>
</dbReference>
<dbReference type="InterPro" id="IPR029151">
    <property type="entry name" value="Sensor-like_sf"/>
</dbReference>
<dbReference type="Pfam" id="PF02743">
    <property type="entry name" value="dCache_1"/>
    <property type="match status" value="1"/>
</dbReference>
<evidence type="ECO:0000256" key="4">
    <source>
        <dbReference type="ARBA" id="ARBA00012438"/>
    </source>
</evidence>
<proteinExistence type="inferred from homology"/>
<dbReference type="EMBL" id="QBML01000014">
    <property type="protein sequence ID" value="PZO40530.1"/>
    <property type="molecule type" value="Genomic_DNA"/>
</dbReference>
<keyword evidence="12 17" id="KW-1133">Transmembrane helix</keyword>
<evidence type="ECO:0000256" key="11">
    <source>
        <dbReference type="ARBA" id="ARBA00022840"/>
    </source>
</evidence>
<feature type="transmembrane region" description="Helical" evidence="17">
    <location>
        <begin position="13"/>
        <end position="34"/>
    </location>
</feature>
<evidence type="ECO:0000256" key="5">
    <source>
        <dbReference type="ARBA" id="ARBA00022475"/>
    </source>
</evidence>
<evidence type="ECO:0000256" key="14">
    <source>
        <dbReference type="ARBA" id="ARBA00023136"/>
    </source>
</evidence>
<dbReference type="Pfam" id="PF00072">
    <property type="entry name" value="Response_reg"/>
    <property type="match status" value="1"/>
</dbReference>
<dbReference type="InterPro" id="IPR033479">
    <property type="entry name" value="dCache_1"/>
</dbReference>
<evidence type="ECO:0000256" key="3">
    <source>
        <dbReference type="ARBA" id="ARBA00006402"/>
    </source>
</evidence>
<dbReference type="InterPro" id="IPR003661">
    <property type="entry name" value="HisK_dim/P_dom"/>
</dbReference>
<dbReference type="PANTHER" id="PTHR43047:SF72">
    <property type="entry name" value="OSMOSENSING HISTIDINE PROTEIN KINASE SLN1"/>
    <property type="match status" value="1"/>
</dbReference>
<comment type="subcellular location">
    <subcellularLocation>
        <location evidence="2">Cell membrane</location>
        <topology evidence="2">Multi-pass membrane protein</topology>
    </subcellularLocation>
</comment>
<keyword evidence="7" id="KW-0808">Transferase</keyword>
<feature type="domain" description="Response regulatory" evidence="19">
    <location>
        <begin position="822"/>
        <end position="935"/>
    </location>
</feature>
<dbReference type="SUPFAM" id="SSF52172">
    <property type="entry name" value="CheY-like"/>
    <property type="match status" value="2"/>
</dbReference>
<dbReference type="SMART" id="SM00387">
    <property type="entry name" value="HATPase_c"/>
    <property type="match status" value="1"/>
</dbReference>
<dbReference type="Pfam" id="PF13188">
    <property type="entry name" value="PAS_8"/>
    <property type="match status" value="1"/>
</dbReference>
<feature type="domain" description="PAS" evidence="20">
    <location>
        <begin position="391"/>
        <end position="433"/>
    </location>
</feature>
<dbReference type="PROSITE" id="PS50885">
    <property type="entry name" value="HAMP"/>
    <property type="match status" value="1"/>
</dbReference>
<dbReference type="Pfam" id="PF02518">
    <property type="entry name" value="HATPase_c"/>
    <property type="match status" value="1"/>
</dbReference>
<dbReference type="Proteomes" id="UP000249467">
    <property type="component" value="Unassembled WGS sequence"/>
</dbReference>
<dbReference type="CDD" id="cd06225">
    <property type="entry name" value="HAMP"/>
    <property type="match status" value="1"/>
</dbReference>
<name>A0A2W4W7W8_9CYAN</name>
<keyword evidence="6 16" id="KW-0597">Phosphoprotein</keyword>
<dbReference type="CDD" id="cd00082">
    <property type="entry name" value="HisKA"/>
    <property type="match status" value="1"/>
</dbReference>
<dbReference type="SUPFAM" id="SSF47384">
    <property type="entry name" value="Homodimeric domain of signal transducing histidine kinase"/>
    <property type="match status" value="1"/>
</dbReference>
<evidence type="ECO:0000256" key="13">
    <source>
        <dbReference type="ARBA" id="ARBA00023012"/>
    </source>
</evidence>
<evidence type="ECO:0000313" key="22">
    <source>
        <dbReference type="EMBL" id="PZO40530.1"/>
    </source>
</evidence>
<dbReference type="GO" id="GO:0009927">
    <property type="term" value="F:histidine phosphotransfer kinase activity"/>
    <property type="evidence" value="ECO:0007669"/>
    <property type="project" value="TreeGrafter"/>
</dbReference>
<evidence type="ECO:0000256" key="15">
    <source>
        <dbReference type="ARBA" id="ARBA00074306"/>
    </source>
</evidence>
<evidence type="ECO:0000256" key="7">
    <source>
        <dbReference type="ARBA" id="ARBA00022679"/>
    </source>
</evidence>
<keyword evidence="13" id="KW-0902">Two-component regulatory system</keyword>
<evidence type="ECO:0000259" key="19">
    <source>
        <dbReference type="PROSITE" id="PS50110"/>
    </source>
</evidence>
<dbReference type="SMART" id="SM00304">
    <property type="entry name" value="HAMP"/>
    <property type="match status" value="1"/>
</dbReference>
<dbReference type="Pfam" id="PF00672">
    <property type="entry name" value="HAMP"/>
    <property type="match status" value="1"/>
</dbReference>
<evidence type="ECO:0000256" key="6">
    <source>
        <dbReference type="ARBA" id="ARBA00022553"/>
    </source>
</evidence>
<dbReference type="Gene3D" id="3.30.450.20">
    <property type="entry name" value="PAS domain"/>
    <property type="match status" value="2"/>
</dbReference>
<dbReference type="InterPro" id="IPR003594">
    <property type="entry name" value="HATPase_dom"/>
</dbReference>
<dbReference type="Gene3D" id="6.10.340.10">
    <property type="match status" value="1"/>
</dbReference>
<dbReference type="GO" id="GO:0005886">
    <property type="term" value="C:plasma membrane"/>
    <property type="evidence" value="ECO:0007669"/>
    <property type="project" value="UniProtKB-SubCell"/>
</dbReference>
<evidence type="ECO:0000259" key="21">
    <source>
        <dbReference type="PROSITE" id="PS50885"/>
    </source>
</evidence>
<dbReference type="GO" id="GO:0005524">
    <property type="term" value="F:ATP binding"/>
    <property type="evidence" value="ECO:0007669"/>
    <property type="project" value="UniProtKB-KW"/>
</dbReference>
<dbReference type="GO" id="GO:0000155">
    <property type="term" value="F:phosphorelay sensor kinase activity"/>
    <property type="evidence" value="ECO:0007669"/>
    <property type="project" value="InterPro"/>
</dbReference>